<dbReference type="Proteomes" id="UP000015104">
    <property type="component" value="Unassembled WGS sequence"/>
</dbReference>
<dbReference type="EnsemblMetazoa" id="tetur03g07330.1">
    <property type="protein sequence ID" value="tetur03g07330.1"/>
    <property type="gene ID" value="tetur03g07330"/>
</dbReference>
<proteinExistence type="predicted"/>
<reference evidence="1" key="2">
    <citation type="submission" date="2015-06" db="UniProtKB">
        <authorList>
            <consortium name="EnsemblMetazoa"/>
        </authorList>
    </citation>
    <scope>IDENTIFICATION</scope>
</reference>
<keyword evidence="2" id="KW-1185">Reference proteome</keyword>
<reference evidence="2" key="1">
    <citation type="submission" date="2011-08" db="EMBL/GenBank/DDBJ databases">
        <authorList>
            <person name="Rombauts S."/>
        </authorList>
    </citation>
    <scope>NUCLEOTIDE SEQUENCE</scope>
    <source>
        <strain evidence="2">London</strain>
    </source>
</reference>
<accession>T1K0D1</accession>
<sequence>MVNLEKARSEQASKLRSAKISCYIINEWHPSRDEIKETPSIMKVWKQYVYNVSS</sequence>
<dbReference type="HOGENOM" id="CLU_3052916_0_0_1"/>
<dbReference type="EMBL" id="CAEY01001139">
    <property type="status" value="NOT_ANNOTATED_CDS"/>
    <property type="molecule type" value="Genomic_DNA"/>
</dbReference>
<protein>
    <submittedName>
        <fullName evidence="1">Uncharacterized protein</fullName>
    </submittedName>
</protein>
<organism evidence="1 2">
    <name type="scientific">Tetranychus urticae</name>
    <name type="common">Two-spotted spider mite</name>
    <dbReference type="NCBI Taxonomy" id="32264"/>
    <lineage>
        <taxon>Eukaryota</taxon>
        <taxon>Metazoa</taxon>
        <taxon>Ecdysozoa</taxon>
        <taxon>Arthropoda</taxon>
        <taxon>Chelicerata</taxon>
        <taxon>Arachnida</taxon>
        <taxon>Acari</taxon>
        <taxon>Acariformes</taxon>
        <taxon>Trombidiformes</taxon>
        <taxon>Prostigmata</taxon>
        <taxon>Eleutherengona</taxon>
        <taxon>Raphignathae</taxon>
        <taxon>Tetranychoidea</taxon>
        <taxon>Tetranychidae</taxon>
        <taxon>Tetranychus</taxon>
    </lineage>
</organism>
<dbReference type="AlphaFoldDB" id="T1K0D1"/>
<evidence type="ECO:0000313" key="1">
    <source>
        <dbReference type="EnsemblMetazoa" id="tetur03g07330.1"/>
    </source>
</evidence>
<name>T1K0D1_TETUR</name>
<evidence type="ECO:0000313" key="2">
    <source>
        <dbReference type="Proteomes" id="UP000015104"/>
    </source>
</evidence>